<evidence type="ECO:0000313" key="5">
    <source>
        <dbReference type="EMBL" id="OLP75872.1"/>
    </source>
</evidence>
<organism evidence="5 6">
    <name type="scientific">Symbiodinium microadriaticum</name>
    <name type="common">Dinoflagellate</name>
    <name type="synonym">Zooxanthella microadriatica</name>
    <dbReference type="NCBI Taxonomy" id="2951"/>
    <lineage>
        <taxon>Eukaryota</taxon>
        <taxon>Sar</taxon>
        <taxon>Alveolata</taxon>
        <taxon>Dinophyceae</taxon>
        <taxon>Suessiales</taxon>
        <taxon>Symbiodiniaceae</taxon>
        <taxon>Symbiodinium</taxon>
    </lineage>
</organism>
<keyword evidence="1" id="KW-0489">Methyltransferase</keyword>
<sequence length="2056" mass="226485">MDIDMEGSWGEALDCELQALNMEFDIVSMSEANQEYRRLCMANTNPEHVKHMFGSIEDQCRAHSPCLLCHERGQQCNVRELCESEGVDLLVAGSPCDPFSKMRAKRFACGTLKQHVSYGITMDAMVESFLCHKPKVAIMEQVAGFTMTSGAGSSDTPFSRFMAAFSDAQTRAAEPGYFVAKFMLDATLWVKISRMLGAALWRASWLNLLCQQPRKASRHDKQADEQAEQAEESEPVPSMHDLRSQSLQKQRQEDVGLKEVFGPMRFLKNVGSTFQRVVSEAFVCCVDSLLRAPRTRAILKADAGADAKSKSVPKEEPQTLAPRSVHSIIYGKALTMSASALTGLDKGSAQEISKSTVQSRMVHAGALALEMSAVMCSSALSSVIEACSKVPNMKPLLFLWRVRYDETPSRVRVANLAEPAGSARVGLHSGSADAAEAAAEAQHGQCIVLPVTCKTPLAIESFLSSLGIAAPAESVTHAKVLQTEVEVMLVYGLESSGNNQSETEPSGSAGRARATCITCRIPTCLQAVDKTTAVNQRACIFETLNQLPEWTRLASNFKVKCRQSTCDRYSANRLTEDGLMCEGYHMQDWMLLCLPCDTHKSATCIKAVLSQSEADISGLINTALTLCDHPGVMKTLRDILIRLFFQELQIDFEEPPDDLDTRRFRSELFDMYLPLAGRWARANAKRRFILGNMLNSKLQEPELRHHCSLGARCCGGDRQQTASTFAMFVVWALLPFQMPVLCRKNWLNQVEAMQWLGLIQGHHGLFTRLMQVYLGSPAQPPVQAPPPQEADAPVAVAATDHDDEDFFASWGAALDLELQAAGPSEQPETGAAPVANADMDGNKRPVDPAQAADAKDEHEAWLEMKRKRRQTAEAFALSDPLPRLSVMHEATTPLQGLTAAFLRLSSHKWECKQAALQAAGLPRSFMLLEAARGTDVTSVFKEFLQILWSDPKAIMAEKCGCSLRTLRFSMVASGLCSLHSLLRRARSSLPYQAFQLVAEDLDEGELRRYAEELAGTPPCLRDEFCSAFLKLFPTPAELCSDEARAILQSIAAVAMTDIASIETSHSSTREFTSLRARGWTASLEEVSSRFVILQLKRAVGETHRAGHNRSFQEQRGRKSNSNKTDKKQRACFAWNAFQHDRLEPGRPFSPADISRLSHEWRTMSREDKQKYFDAAAGANLAREHGFPKFGQKKSNKLPWNRGMLAGPTSSKPMLLPGDETSDGAIVGQDAELDFWSVESTQAVAHLRESFAERYEAFVSQQPKAQDPLDLTEEEEQQLKTFHENLDADAADVASLVKACEKFDSALLQGIKAHPVSPLVRRAVWNPPAGKAVEVREGSKPDLWFFWQNLLPWLRKTLRKSKQDTPKARELMQDKMLVFGFYAAPAWDVDGSPREPDLPEGGGPAPAVFMYPAHMNYSTFHFTCLQLFDDLDEKLKIPAAELPQFPGVIQLGVQGLAETDESYGVLTDFEFVRKNMDLAHAWQLRIFSISLQEPHWQTFDASSCVVPVIDAHELCEVDPVWVWHGSDYELAARGQKKAAAAARGKKRDANGDPKPRPPMLRVRGKQAAANQPISKRAKTAETSESADQAVSQAEQVAASSAGMPADDDRPLGSVVPADQDATALPPEVAFRNHGGLYDDVEEKSDADAASEAAASAAAVDEDDDGGGVGDIDPGSDDAASLDPEQEQAEEAAAADDFASLFEDLLPSSSAAGPDAAAAAVSDPAAAGAEVGGDRGGPVAQRRLDLQKTVIQIPHLGRIVHIQEDNVLVAFCGNPTHDDCKLTRTLNAGVNFSSTRSTVAGRGRPIGRLMAWLRQQFDHKTKSDHVHCRVTHEMRLQGRADFADLPNARAFLDLERPLREDEPEEPLAILIELESDWLECQCYLVFFRKNVFDREHVSMYKRSVEVSSLCKPWTSMECLNFRNIAPNKRIGELLDLAVIRYVGPQKACTLGSTELRQACAELFTDTSQNPARFPHTSDEGLARCLTSSSIVYSYHADRLVLPLEHMLWQGHEMEVKIPEGMSQKNLRDVAGQGMHLPCLACLVAVLQYTGNFESQMGV</sequence>
<dbReference type="InterPro" id="IPR029063">
    <property type="entry name" value="SAM-dependent_MTases_sf"/>
</dbReference>
<evidence type="ECO:0000313" key="6">
    <source>
        <dbReference type="Proteomes" id="UP000186817"/>
    </source>
</evidence>
<accession>A0A1Q9BYX1</accession>
<keyword evidence="2" id="KW-0808">Transferase</keyword>
<feature type="compositionally biased region" description="Acidic residues" evidence="4">
    <location>
        <begin position="1682"/>
        <end position="1691"/>
    </location>
</feature>
<feature type="compositionally biased region" description="Low complexity" evidence="4">
    <location>
        <begin position="1646"/>
        <end position="1657"/>
    </location>
</feature>
<dbReference type="OrthoDB" id="421089at2759"/>
<feature type="compositionally biased region" description="Low complexity" evidence="4">
    <location>
        <begin position="1582"/>
        <end position="1600"/>
    </location>
</feature>
<proteinExistence type="predicted"/>
<reference evidence="5 6" key="1">
    <citation type="submission" date="2016-02" db="EMBL/GenBank/DDBJ databases">
        <title>Genome analysis of coral dinoflagellate symbionts highlights evolutionary adaptations to a symbiotic lifestyle.</title>
        <authorList>
            <person name="Aranda M."/>
            <person name="Li Y."/>
            <person name="Liew Y.J."/>
            <person name="Baumgarten S."/>
            <person name="Simakov O."/>
            <person name="Wilson M."/>
            <person name="Piel J."/>
            <person name="Ashoor H."/>
            <person name="Bougouffa S."/>
            <person name="Bajic V.B."/>
            <person name="Ryu T."/>
            <person name="Ravasi T."/>
            <person name="Bayer T."/>
            <person name="Micklem G."/>
            <person name="Kim H."/>
            <person name="Bhak J."/>
            <person name="Lajeunesse T.C."/>
            <person name="Voolstra C.R."/>
        </authorList>
    </citation>
    <scope>NUCLEOTIDE SEQUENCE [LARGE SCALE GENOMIC DNA]</scope>
    <source>
        <strain evidence="5 6">CCMP2467</strain>
    </source>
</reference>
<feature type="compositionally biased region" description="Basic and acidic residues" evidence="4">
    <location>
        <begin position="1103"/>
        <end position="1116"/>
    </location>
</feature>
<dbReference type="SUPFAM" id="SSF53335">
    <property type="entry name" value="S-adenosyl-L-methionine-dependent methyltransferases"/>
    <property type="match status" value="1"/>
</dbReference>
<feature type="region of interest" description="Disordered" evidence="4">
    <location>
        <begin position="1103"/>
        <end position="1126"/>
    </location>
</feature>
<feature type="region of interest" description="Disordered" evidence="4">
    <location>
        <begin position="821"/>
        <end position="857"/>
    </location>
</feature>
<comment type="caution">
    <text evidence="5">The sequence shown here is derived from an EMBL/GenBank/DDBJ whole genome shotgun (WGS) entry which is preliminary data.</text>
</comment>
<keyword evidence="6" id="KW-1185">Reference proteome</keyword>
<keyword evidence="3" id="KW-0949">S-adenosyl-L-methionine</keyword>
<evidence type="ECO:0000256" key="3">
    <source>
        <dbReference type="ARBA" id="ARBA00022691"/>
    </source>
</evidence>
<dbReference type="PROSITE" id="PS00094">
    <property type="entry name" value="C5_MTASE_1"/>
    <property type="match status" value="1"/>
</dbReference>
<gene>
    <name evidence="5" type="ORF">AK812_SmicGene44264</name>
</gene>
<name>A0A1Q9BYX1_SYMMI</name>
<protein>
    <submittedName>
        <fullName evidence="5">Uncharacterized protein</fullName>
    </submittedName>
</protein>
<evidence type="ECO:0000256" key="1">
    <source>
        <dbReference type="ARBA" id="ARBA00022603"/>
    </source>
</evidence>
<dbReference type="InterPro" id="IPR018117">
    <property type="entry name" value="C5_DNA_meth_AS"/>
</dbReference>
<dbReference type="Gene3D" id="3.40.50.150">
    <property type="entry name" value="Vaccinia Virus protein VP39"/>
    <property type="match status" value="1"/>
</dbReference>
<feature type="region of interest" description="Disordered" evidence="4">
    <location>
        <begin position="1537"/>
        <end position="1625"/>
    </location>
</feature>
<feature type="compositionally biased region" description="Acidic residues" evidence="4">
    <location>
        <begin position="225"/>
        <end position="234"/>
    </location>
</feature>
<dbReference type="EMBL" id="LSRX01002228">
    <property type="protein sequence ID" value="OLP75872.1"/>
    <property type="molecule type" value="Genomic_DNA"/>
</dbReference>
<feature type="region of interest" description="Disordered" evidence="4">
    <location>
        <begin position="1641"/>
        <end position="1691"/>
    </location>
</feature>
<evidence type="ECO:0000256" key="4">
    <source>
        <dbReference type="SAM" id="MobiDB-lite"/>
    </source>
</evidence>
<dbReference type="GO" id="GO:0032259">
    <property type="term" value="P:methylation"/>
    <property type="evidence" value="ECO:0007669"/>
    <property type="project" value="UniProtKB-KW"/>
</dbReference>
<dbReference type="GO" id="GO:0008168">
    <property type="term" value="F:methyltransferase activity"/>
    <property type="evidence" value="ECO:0007669"/>
    <property type="project" value="UniProtKB-KW"/>
</dbReference>
<evidence type="ECO:0000256" key="2">
    <source>
        <dbReference type="ARBA" id="ARBA00022679"/>
    </source>
</evidence>
<dbReference type="Proteomes" id="UP000186817">
    <property type="component" value="Unassembled WGS sequence"/>
</dbReference>
<feature type="region of interest" description="Disordered" evidence="4">
    <location>
        <begin position="217"/>
        <end position="249"/>
    </location>
</feature>